<name>A0ABX8GGY5_9CELL</name>
<dbReference type="SUPFAM" id="SSF50129">
    <property type="entry name" value="GroES-like"/>
    <property type="match status" value="1"/>
</dbReference>
<dbReference type="Pfam" id="PF08240">
    <property type="entry name" value="ADH_N"/>
    <property type="match status" value="1"/>
</dbReference>
<evidence type="ECO:0000259" key="2">
    <source>
        <dbReference type="SMART" id="SM00829"/>
    </source>
</evidence>
<dbReference type="CDD" id="cd08267">
    <property type="entry name" value="MDR1"/>
    <property type="match status" value="1"/>
</dbReference>
<keyword evidence="4" id="KW-1185">Reference proteome</keyword>
<dbReference type="InterPro" id="IPR011032">
    <property type="entry name" value="GroES-like_sf"/>
</dbReference>
<accession>A0ABX8GGY5</accession>
<proteinExistence type="predicted"/>
<dbReference type="Pfam" id="PF13602">
    <property type="entry name" value="ADH_zinc_N_2"/>
    <property type="match status" value="1"/>
</dbReference>
<dbReference type="InterPro" id="IPR036291">
    <property type="entry name" value="NAD(P)-bd_dom_sf"/>
</dbReference>
<dbReference type="Gene3D" id="3.40.50.720">
    <property type="entry name" value="NAD(P)-binding Rossmann-like Domain"/>
    <property type="match status" value="1"/>
</dbReference>
<organism evidence="3 4">
    <name type="scientific">Cellulomonas dongxiuzhuiae</name>
    <dbReference type="NCBI Taxonomy" id="2819979"/>
    <lineage>
        <taxon>Bacteria</taxon>
        <taxon>Bacillati</taxon>
        <taxon>Actinomycetota</taxon>
        <taxon>Actinomycetes</taxon>
        <taxon>Micrococcales</taxon>
        <taxon>Cellulomonadaceae</taxon>
        <taxon>Cellulomonas</taxon>
    </lineage>
</organism>
<feature type="region of interest" description="Disordered" evidence="1">
    <location>
        <begin position="1"/>
        <end position="20"/>
    </location>
</feature>
<evidence type="ECO:0000313" key="4">
    <source>
        <dbReference type="Proteomes" id="UP000679335"/>
    </source>
</evidence>
<dbReference type="InterPro" id="IPR052733">
    <property type="entry name" value="Chloroplast_QOR"/>
</dbReference>
<dbReference type="SUPFAM" id="SSF51735">
    <property type="entry name" value="NAD(P)-binding Rossmann-fold domains"/>
    <property type="match status" value="1"/>
</dbReference>
<feature type="compositionally biased region" description="Polar residues" evidence="1">
    <location>
        <begin position="1"/>
        <end position="15"/>
    </location>
</feature>
<evidence type="ECO:0000313" key="3">
    <source>
        <dbReference type="EMBL" id="QWC14891.1"/>
    </source>
</evidence>
<evidence type="ECO:0000256" key="1">
    <source>
        <dbReference type="SAM" id="MobiDB-lite"/>
    </source>
</evidence>
<dbReference type="EMBL" id="CP076023">
    <property type="protein sequence ID" value="QWC14891.1"/>
    <property type="molecule type" value="Genomic_DNA"/>
</dbReference>
<feature type="domain" description="Enoyl reductase (ER)" evidence="2">
    <location>
        <begin position="31"/>
        <end position="340"/>
    </location>
</feature>
<sequence>MPTTPHRSDPTNPTASGVGHRMRAAVYERYGGPEVVRLADVPVPALGPGDLLVRAYASDVSVADHRLRARDLPRGMGALAGPVVGFRHPRRQVLGMEVAGVVAATGPRVTGFRPGDRVVAATGSGFGGHAELVRVPASGVVAHVPDALRLDQAVALVFGGLTAHKFLRRADVRPGVEVLVNGASGAVGTMVVQLAAASGARVTAVCSAPNADLVRSLGATDVVDHLTQDVTALGRRVDVVVDCVGTLPVARARRVLRRGGTLLLVVADLAGTVGTPFARLRGVRAVTGDLPTSAADLDELLRLAAEGAVRPVVDRTYAFEDVVEAHRYVDTGRKRGTVVLRIRAEEQS</sequence>
<dbReference type="PANTHER" id="PTHR44013:SF1">
    <property type="entry name" value="ZINC-TYPE ALCOHOL DEHYDROGENASE-LIKE PROTEIN C16A3.02C"/>
    <property type="match status" value="1"/>
</dbReference>
<reference evidence="3 4" key="1">
    <citation type="submission" date="2021-05" db="EMBL/GenBank/DDBJ databases">
        <title>Novel species in genus Cellulomonas.</title>
        <authorList>
            <person name="Zhang G."/>
        </authorList>
    </citation>
    <scope>NUCLEOTIDE SEQUENCE [LARGE SCALE GENOMIC DNA]</scope>
    <source>
        <strain evidence="4">zg-ZUI157</strain>
    </source>
</reference>
<dbReference type="SMART" id="SM00829">
    <property type="entry name" value="PKS_ER"/>
    <property type="match status" value="1"/>
</dbReference>
<gene>
    <name evidence="3" type="ORF">KKR89_11050</name>
</gene>
<protein>
    <submittedName>
        <fullName evidence="3">NAD(P)-dependent alcohol dehydrogenase</fullName>
    </submittedName>
</protein>
<dbReference type="RefSeq" id="WP_208195390.1">
    <property type="nucleotide sequence ID" value="NZ_CP076023.1"/>
</dbReference>
<dbReference type="PANTHER" id="PTHR44013">
    <property type="entry name" value="ZINC-TYPE ALCOHOL DEHYDROGENASE-LIKE PROTEIN C16A3.02C"/>
    <property type="match status" value="1"/>
</dbReference>
<dbReference type="Proteomes" id="UP000679335">
    <property type="component" value="Chromosome"/>
</dbReference>
<dbReference type="Gene3D" id="3.90.180.10">
    <property type="entry name" value="Medium-chain alcohol dehydrogenases, catalytic domain"/>
    <property type="match status" value="1"/>
</dbReference>
<dbReference type="InterPro" id="IPR013154">
    <property type="entry name" value="ADH-like_N"/>
</dbReference>
<dbReference type="InterPro" id="IPR020843">
    <property type="entry name" value="ER"/>
</dbReference>